<comment type="caution">
    <text evidence="6">The sequence shown here is derived from an EMBL/GenBank/DDBJ whole genome shotgun (WGS) entry which is preliminary data.</text>
</comment>
<dbReference type="EMBL" id="BDDM01000255">
    <property type="protein sequence ID" value="GAT78599.1"/>
    <property type="molecule type" value="Genomic_DNA"/>
</dbReference>
<dbReference type="PANTHER" id="PTHR12934">
    <property type="entry name" value="50S RIBOSOMAL PROTEIN L15"/>
    <property type="match status" value="1"/>
</dbReference>
<evidence type="ECO:0000256" key="1">
    <source>
        <dbReference type="ARBA" id="ARBA00007320"/>
    </source>
</evidence>
<dbReference type="InterPro" id="IPR030878">
    <property type="entry name" value="Ribosomal_uL15"/>
</dbReference>
<evidence type="ECO:0000256" key="2">
    <source>
        <dbReference type="ARBA" id="ARBA00022980"/>
    </source>
</evidence>
<dbReference type="Proteomes" id="UP000092677">
    <property type="component" value="Unassembled WGS sequence"/>
</dbReference>
<organism evidence="6 8">
    <name type="scientific">Ehrlichia ruminantium</name>
    <name type="common">heartwater rickettsia</name>
    <name type="synonym">Cowdria ruminantium</name>
    <dbReference type="NCBI Taxonomy" id="779"/>
    <lineage>
        <taxon>Bacteria</taxon>
        <taxon>Pseudomonadati</taxon>
        <taxon>Pseudomonadota</taxon>
        <taxon>Alphaproteobacteria</taxon>
        <taxon>Rickettsiales</taxon>
        <taxon>Anaplasmataceae</taxon>
        <taxon>Ehrlichia</taxon>
    </lineage>
</organism>
<proteinExistence type="inferred from homology"/>
<dbReference type="Pfam" id="PF00828">
    <property type="entry name" value="Ribosomal_L27A"/>
    <property type="match status" value="1"/>
</dbReference>
<dbReference type="AlphaFoldDB" id="A0A170S090"/>
<dbReference type="STRING" id="779.GCA_002019755_00661"/>
<keyword evidence="4" id="KW-0694">RNA-binding</keyword>
<dbReference type="InterPro" id="IPR021131">
    <property type="entry name" value="Ribosomal_uL15/eL18"/>
</dbReference>
<keyword evidence="4" id="KW-0699">rRNA-binding</keyword>
<evidence type="ECO:0000256" key="4">
    <source>
        <dbReference type="HAMAP-Rule" id="MF_01341"/>
    </source>
</evidence>
<evidence type="ECO:0000313" key="7">
    <source>
        <dbReference type="EMBL" id="GAT78599.1"/>
    </source>
</evidence>
<comment type="function">
    <text evidence="4">Binds to the 23S rRNA.</text>
</comment>
<reference evidence="6" key="1">
    <citation type="journal article" date="2016" name="Genome Announc.">
        <title>Draft Genome Sequences of Three Strains of Ehrlichia ruminantium, a Tick-Borne Pathogen of Ruminants, Isolated from Zimbabwe, The Gambia, and Ghana.</title>
        <authorList>
            <person name="Nakao R."/>
            <person name="Jongejan F."/>
            <person name="Sugimoto C."/>
        </authorList>
    </citation>
    <scope>NUCLEOTIDE SEQUENCE</scope>
    <source>
        <strain evidence="6">Kerr Seringe</strain>
        <strain evidence="7">Pokoase 417</strain>
    </source>
</reference>
<evidence type="ECO:0000313" key="6">
    <source>
        <dbReference type="EMBL" id="GAT77465.1"/>
    </source>
</evidence>
<comment type="subunit">
    <text evidence="4">Part of the 50S ribosomal subunit.</text>
</comment>
<accession>A0A170S090</accession>
<keyword evidence="2 4" id="KW-0689">Ribosomal protein</keyword>
<dbReference type="EMBL" id="BDDL01000077">
    <property type="protein sequence ID" value="GAT77465.1"/>
    <property type="molecule type" value="Genomic_DNA"/>
</dbReference>
<dbReference type="RefSeq" id="WP_065432752.1">
    <property type="nucleotide sequence ID" value="NZ_BDDL01000077.1"/>
</dbReference>
<dbReference type="GO" id="GO:0006412">
    <property type="term" value="P:translation"/>
    <property type="evidence" value="ECO:0007669"/>
    <property type="project" value="UniProtKB-UniRule"/>
</dbReference>
<sequence>MDVVMKLNNIFSGLPKKKKSKVLGRGIGCGKGKTSGRGHKGQKARSGVSINGFEGGQQSIFTRLPKRGFNSLPKNKYSIINLSLIQRLIDSGKIDNVSAITKEVLYNLGVISSVKQKIKILGDGKLNTTVCIEYDFISKSAKSQVTLLSSVSDSESK</sequence>
<dbReference type="GO" id="GO:0003735">
    <property type="term" value="F:structural constituent of ribosome"/>
    <property type="evidence" value="ECO:0007669"/>
    <property type="project" value="InterPro"/>
</dbReference>
<reference evidence="8 9" key="2">
    <citation type="submission" date="2016-05" db="EMBL/GenBank/DDBJ databases">
        <title>Draft genome sequences of four strains of Ehrlichia ruminantium, a tick-borne pathogen of ruminants, isolated from Zimbabwe, The Gambia and Ghana.</title>
        <authorList>
            <person name="Nakao R."/>
            <person name="Jongejan F."/>
            <person name="Sugimoto C."/>
        </authorList>
    </citation>
    <scope>NUCLEOTIDE SEQUENCE [LARGE SCALE GENOMIC DNA]</scope>
    <source>
        <strain evidence="8">Kerr Seringe</strain>
        <strain evidence="9">Pokoase 417</strain>
    </source>
</reference>
<evidence type="ECO:0000256" key="3">
    <source>
        <dbReference type="ARBA" id="ARBA00023274"/>
    </source>
</evidence>
<dbReference type="SUPFAM" id="SSF52080">
    <property type="entry name" value="Ribosomal proteins L15p and L18e"/>
    <property type="match status" value="1"/>
</dbReference>
<evidence type="ECO:0000259" key="5">
    <source>
        <dbReference type="Pfam" id="PF00828"/>
    </source>
</evidence>
<feature type="domain" description="Large ribosomal subunit protein uL15/eL18" evidence="5">
    <location>
        <begin position="79"/>
        <end position="145"/>
    </location>
</feature>
<name>A0A170S090_EHRRU</name>
<dbReference type="GO" id="GO:0019843">
    <property type="term" value="F:rRNA binding"/>
    <property type="evidence" value="ECO:0007669"/>
    <property type="project" value="UniProtKB-UniRule"/>
</dbReference>
<dbReference type="PANTHER" id="PTHR12934:SF11">
    <property type="entry name" value="LARGE RIBOSOMAL SUBUNIT PROTEIN UL15M"/>
    <property type="match status" value="1"/>
</dbReference>
<evidence type="ECO:0000313" key="8">
    <source>
        <dbReference type="Proteomes" id="UP000092677"/>
    </source>
</evidence>
<dbReference type="InterPro" id="IPR005749">
    <property type="entry name" value="Ribosomal_uL15_bac-type"/>
</dbReference>
<keyword evidence="3 4" id="KW-0687">Ribonucleoprotein</keyword>
<protein>
    <recommendedName>
        <fullName evidence="4">Large ribosomal subunit protein uL15</fullName>
    </recommendedName>
</protein>
<dbReference type="HAMAP" id="MF_01341">
    <property type="entry name" value="Ribosomal_uL15"/>
    <property type="match status" value="1"/>
</dbReference>
<dbReference type="GO" id="GO:0015934">
    <property type="term" value="C:large ribosomal subunit"/>
    <property type="evidence" value="ECO:0007669"/>
    <property type="project" value="InterPro"/>
</dbReference>
<gene>
    <name evidence="4 6" type="primary">rplO</name>
    <name evidence="6" type="ORF">EHRUM2_06890</name>
    <name evidence="7" type="ORF">EHRUM3_08260</name>
</gene>
<dbReference type="InterPro" id="IPR036227">
    <property type="entry name" value="Ribosomal_uL15/eL18_sf"/>
</dbReference>
<dbReference type="NCBIfam" id="TIGR01071">
    <property type="entry name" value="rplO_bact"/>
    <property type="match status" value="1"/>
</dbReference>
<comment type="similarity">
    <text evidence="1 4">Belongs to the universal ribosomal protein uL15 family.</text>
</comment>
<evidence type="ECO:0000313" key="9">
    <source>
        <dbReference type="Proteomes" id="UP000092731"/>
    </source>
</evidence>
<dbReference type="Gene3D" id="3.100.10.10">
    <property type="match status" value="1"/>
</dbReference>
<dbReference type="Proteomes" id="UP000092731">
    <property type="component" value="Unassembled WGS sequence"/>
</dbReference>